<comment type="caution">
    <text evidence="8">The sequence shown here is derived from an EMBL/GenBank/DDBJ whole genome shotgun (WGS) entry which is preliminary data.</text>
</comment>
<sequence>MGGQAGPSAADIVFSVKTFVAAMLAYWIALRFDLSRPFWAVGTVYIIAHPLAGAITSKAVYRLLGTVIGGVMTVILVPNLVNAPELLSFAIAAWVGLCVFVSLLDRTPRSYVFLLGGYTVLLAGLPLVTAPENAFDTAVSRVEEIGLGIICAALVSRVVFPRHAGPVLTARVDGWLGNAARLARDALLGERQAGDAVRERRRLAADAVDMRAFATHVGYDTAGSPAMADLLRALQQRMILLLPLVSAIEDHVAGLRRDGALDAATLAVLREAADWLAAGEASEAAAERLQGSIDRLEAAGAAHPAWAGLLLANLARRLRDLVALWQDCRALRADLASGAMRSPRARRAVAATGRPDLHLDVGMAALSGFATTLAVLIGCVLWIATGWADGVTVPQIAGVFCCLLAGMDDPVPAMRKFMVFVLLAAAVSFVYQFAVFPMVDSFLPLAASLGVLLIPAGVLLAIPARYLVGMSICVNVPFMLTLQSRLTLDAAAFLNGNIALVLAIMLAMLTASLVRSVGAAASARRLLHVGWARIAEAASRRRPPDHARLQQRLLDTLGLLAPRLAAATRESDLLASDLLRDLRAGLNITTLQRERRQLPGPPGARIDALLAQLADHYRGARAVTGAGLAELVEAVDACLAAVAAHAGRPAREAVLTLAGLRQALDPAAPAPRYREALAGRQAA</sequence>
<proteinExistence type="predicted"/>
<evidence type="ECO:0000256" key="5">
    <source>
        <dbReference type="ARBA" id="ARBA00022989"/>
    </source>
</evidence>
<dbReference type="AlphaFoldDB" id="A0A9X1Y709"/>
<keyword evidence="5 7" id="KW-1133">Transmembrane helix</keyword>
<protein>
    <submittedName>
        <fullName evidence="8">FUSC family protein</fullName>
    </submittedName>
</protein>
<feature type="transmembrane region" description="Helical" evidence="7">
    <location>
        <begin position="38"/>
        <end position="56"/>
    </location>
</feature>
<organism evidence="8 9">
    <name type="scientific">Roseomonas acroporae</name>
    <dbReference type="NCBI Taxonomy" id="2937791"/>
    <lineage>
        <taxon>Bacteria</taxon>
        <taxon>Pseudomonadati</taxon>
        <taxon>Pseudomonadota</taxon>
        <taxon>Alphaproteobacteria</taxon>
        <taxon>Acetobacterales</taxon>
        <taxon>Roseomonadaceae</taxon>
        <taxon>Roseomonas</taxon>
    </lineage>
</organism>
<feature type="transmembrane region" description="Helical" evidence="7">
    <location>
        <begin position="63"/>
        <end position="81"/>
    </location>
</feature>
<keyword evidence="3" id="KW-1003">Cell membrane</keyword>
<keyword evidence="6 7" id="KW-0472">Membrane</keyword>
<comment type="subcellular location">
    <subcellularLocation>
        <location evidence="1">Cell membrane</location>
        <topology evidence="1">Multi-pass membrane protein</topology>
    </subcellularLocation>
</comment>
<evidence type="ECO:0000256" key="4">
    <source>
        <dbReference type="ARBA" id="ARBA00022692"/>
    </source>
</evidence>
<evidence type="ECO:0000256" key="6">
    <source>
        <dbReference type="ARBA" id="ARBA00023136"/>
    </source>
</evidence>
<dbReference type="GO" id="GO:0005886">
    <property type="term" value="C:plasma membrane"/>
    <property type="evidence" value="ECO:0007669"/>
    <property type="project" value="UniProtKB-SubCell"/>
</dbReference>
<dbReference type="RefSeq" id="WP_248666408.1">
    <property type="nucleotide sequence ID" value="NZ_JALPRX010000029.1"/>
</dbReference>
<dbReference type="PANTHER" id="PTHR30509:SF9">
    <property type="entry name" value="MULTIDRUG RESISTANCE PROTEIN MDTO"/>
    <property type="match status" value="1"/>
</dbReference>
<dbReference type="GO" id="GO:0022857">
    <property type="term" value="F:transmembrane transporter activity"/>
    <property type="evidence" value="ECO:0007669"/>
    <property type="project" value="InterPro"/>
</dbReference>
<evidence type="ECO:0000313" key="9">
    <source>
        <dbReference type="Proteomes" id="UP001139516"/>
    </source>
</evidence>
<keyword evidence="2" id="KW-0813">Transport</keyword>
<feature type="transmembrane region" description="Helical" evidence="7">
    <location>
        <begin position="12"/>
        <end position="32"/>
    </location>
</feature>
<name>A0A9X1Y709_9PROT</name>
<evidence type="ECO:0000256" key="1">
    <source>
        <dbReference type="ARBA" id="ARBA00004651"/>
    </source>
</evidence>
<dbReference type="Proteomes" id="UP001139516">
    <property type="component" value="Unassembled WGS sequence"/>
</dbReference>
<feature type="transmembrane region" description="Helical" evidence="7">
    <location>
        <begin position="364"/>
        <end position="384"/>
    </location>
</feature>
<keyword evidence="9" id="KW-1185">Reference proteome</keyword>
<accession>A0A9X1Y709</accession>
<feature type="transmembrane region" description="Helical" evidence="7">
    <location>
        <begin position="442"/>
        <end position="462"/>
    </location>
</feature>
<evidence type="ECO:0000256" key="7">
    <source>
        <dbReference type="SAM" id="Phobius"/>
    </source>
</evidence>
<dbReference type="PANTHER" id="PTHR30509">
    <property type="entry name" value="P-HYDROXYBENZOIC ACID EFFLUX PUMP SUBUNIT-RELATED"/>
    <property type="match status" value="1"/>
</dbReference>
<gene>
    <name evidence="8" type="ORF">M0638_07815</name>
</gene>
<dbReference type="Pfam" id="PF04632">
    <property type="entry name" value="FUSC"/>
    <property type="match status" value="1"/>
</dbReference>
<reference evidence="8" key="1">
    <citation type="submission" date="2022-04" db="EMBL/GenBank/DDBJ databases">
        <title>Roseomonas acroporae sp. nov., isolated from coral Acropora digitifera.</title>
        <authorList>
            <person name="Sun H."/>
        </authorList>
    </citation>
    <scope>NUCLEOTIDE SEQUENCE</scope>
    <source>
        <strain evidence="8">NAR14</strain>
    </source>
</reference>
<feature type="transmembrane region" description="Helical" evidence="7">
    <location>
        <begin position="87"/>
        <end position="104"/>
    </location>
</feature>
<evidence type="ECO:0000256" key="2">
    <source>
        <dbReference type="ARBA" id="ARBA00022448"/>
    </source>
</evidence>
<feature type="transmembrane region" description="Helical" evidence="7">
    <location>
        <begin position="111"/>
        <end position="130"/>
    </location>
</feature>
<dbReference type="InterPro" id="IPR006726">
    <property type="entry name" value="PHBA_efflux_AaeB/fusaric-R"/>
</dbReference>
<evidence type="ECO:0000313" key="8">
    <source>
        <dbReference type="EMBL" id="MCK8784282.1"/>
    </source>
</evidence>
<evidence type="ECO:0000256" key="3">
    <source>
        <dbReference type="ARBA" id="ARBA00022475"/>
    </source>
</evidence>
<keyword evidence="4 7" id="KW-0812">Transmembrane</keyword>
<feature type="transmembrane region" description="Helical" evidence="7">
    <location>
        <begin position="419"/>
        <end position="436"/>
    </location>
</feature>
<dbReference type="EMBL" id="JALPRX010000029">
    <property type="protein sequence ID" value="MCK8784282.1"/>
    <property type="molecule type" value="Genomic_DNA"/>
</dbReference>
<feature type="transmembrane region" description="Helical" evidence="7">
    <location>
        <begin position="498"/>
        <end position="518"/>
    </location>
</feature>